<sequence>MQYVRNLSDSVSTAWNSINPATLSGAIDVIVVEFRVNGTKQDYSMKLGEGGEAFFVFETTDTIPASLQTSPISSPASTQIQAPTVYLYTNPPAVHSHGILTTLPHSASFTDRETKTRPWSGDFSSLQREALRRSESEPDATDARGADSPELSADRSPSPPPLPLEDAVARANALAKELSAVNIPSHITEDGDLMLDLAAMKGTEEDSFRAEILARKILSEELDGNYDIGALIGVDENGNIWIYSRGGIAADAASDPGYHSDGSDATTAAPPHLHRRSESDIGPMQRDSPPITPPASGGIGNPNKNYAKTLRLTSDQLKDLSLNPGQNVMSFTVNRSTCQANMYLWKHDVPVVISDIDGTITKSDALGHVLNMIGRD</sequence>
<dbReference type="EMBL" id="CALLCH030000018">
    <property type="protein sequence ID" value="CAI4218642.1"/>
    <property type="molecule type" value="Genomic_DNA"/>
</dbReference>
<feature type="region of interest" description="Disordered" evidence="2">
    <location>
        <begin position="254"/>
        <end position="304"/>
    </location>
</feature>
<accession>A0A9P1H9S7</accession>
<evidence type="ECO:0000259" key="3">
    <source>
        <dbReference type="Pfam" id="PF04571"/>
    </source>
</evidence>
<feature type="domain" description="Lipin N-terminal" evidence="3">
    <location>
        <begin position="1"/>
        <end position="33"/>
    </location>
</feature>
<dbReference type="InterPro" id="IPR013209">
    <property type="entry name" value="LNS2"/>
</dbReference>
<dbReference type="GO" id="GO:0008195">
    <property type="term" value="F:phosphatidate phosphatase activity"/>
    <property type="evidence" value="ECO:0007669"/>
    <property type="project" value="TreeGrafter"/>
</dbReference>
<gene>
    <name evidence="6" type="ORF">PPNO1_LOCUS8221</name>
</gene>
<keyword evidence="7" id="KW-1185">Reference proteome</keyword>
<evidence type="ECO:0000313" key="6">
    <source>
        <dbReference type="EMBL" id="CAI4218642.1"/>
    </source>
</evidence>
<evidence type="ECO:0000259" key="4">
    <source>
        <dbReference type="Pfam" id="PF08235"/>
    </source>
</evidence>
<name>A0A9P1H9S7_9PEZI</name>
<organism evidence="6 7">
    <name type="scientific">Parascedosporium putredinis</name>
    <dbReference type="NCBI Taxonomy" id="1442378"/>
    <lineage>
        <taxon>Eukaryota</taxon>
        <taxon>Fungi</taxon>
        <taxon>Dikarya</taxon>
        <taxon>Ascomycota</taxon>
        <taxon>Pezizomycotina</taxon>
        <taxon>Sordariomycetes</taxon>
        <taxon>Hypocreomycetidae</taxon>
        <taxon>Microascales</taxon>
        <taxon>Microascaceae</taxon>
        <taxon>Parascedosporium</taxon>
    </lineage>
</organism>
<feature type="compositionally biased region" description="Basic and acidic residues" evidence="2">
    <location>
        <begin position="129"/>
        <end position="147"/>
    </location>
</feature>
<dbReference type="OrthoDB" id="4567at2759"/>
<dbReference type="GO" id="GO:0019432">
    <property type="term" value="P:triglyceride biosynthetic process"/>
    <property type="evidence" value="ECO:0007669"/>
    <property type="project" value="TreeGrafter"/>
</dbReference>
<dbReference type="PANTHER" id="PTHR12181:SF12">
    <property type="entry name" value="PHOSPHATIDATE PHOSPHATASE"/>
    <property type="match status" value="1"/>
</dbReference>
<dbReference type="Pfam" id="PF24565">
    <property type="entry name" value="Ned1_M"/>
    <property type="match status" value="1"/>
</dbReference>
<dbReference type="GO" id="GO:0009062">
    <property type="term" value="P:fatty acid catabolic process"/>
    <property type="evidence" value="ECO:0007669"/>
    <property type="project" value="TreeGrafter"/>
</dbReference>
<dbReference type="AlphaFoldDB" id="A0A9P1H9S7"/>
<evidence type="ECO:0008006" key="8">
    <source>
        <dbReference type="Google" id="ProtNLM"/>
    </source>
</evidence>
<dbReference type="Pfam" id="PF08235">
    <property type="entry name" value="LNS2"/>
    <property type="match status" value="1"/>
</dbReference>
<evidence type="ECO:0000313" key="7">
    <source>
        <dbReference type="Proteomes" id="UP000838763"/>
    </source>
</evidence>
<evidence type="ECO:0000256" key="1">
    <source>
        <dbReference type="ARBA" id="ARBA00005476"/>
    </source>
</evidence>
<comment type="caution">
    <text evidence="6">The sequence shown here is derived from an EMBL/GenBank/DDBJ whole genome shotgun (WGS) entry which is preliminary data.</text>
</comment>
<evidence type="ECO:0000259" key="5">
    <source>
        <dbReference type="Pfam" id="PF24565"/>
    </source>
</evidence>
<evidence type="ECO:0000256" key="2">
    <source>
        <dbReference type="SAM" id="MobiDB-lite"/>
    </source>
</evidence>
<dbReference type="GO" id="GO:0005634">
    <property type="term" value="C:nucleus"/>
    <property type="evidence" value="ECO:0007669"/>
    <property type="project" value="TreeGrafter"/>
</dbReference>
<dbReference type="Proteomes" id="UP000838763">
    <property type="component" value="Unassembled WGS sequence"/>
</dbReference>
<feature type="domain" description="Lipin/Ned1/Smp2 (LNS2)" evidence="4">
    <location>
        <begin position="308"/>
        <end position="376"/>
    </location>
</feature>
<dbReference type="InterPro" id="IPR007651">
    <property type="entry name" value="Lipin_N"/>
</dbReference>
<dbReference type="PANTHER" id="PTHR12181">
    <property type="entry name" value="LIPIN"/>
    <property type="match status" value="1"/>
</dbReference>
<comment type="similarity">
    <text evidence="1">Belongs to the lipin family.</text>
</comment>
<feature type="region of interest" description="Disordered" evidence="2">
    <location>
        <begin position="109"/>
        <end position="165"/>
    </location>
</feature>
<dbReference type="Pfam" id="PF04571">
    <property type="entry name" value="Lipin_N"/>
    <property type="match status" value="1"/>
</dbReference>
<dbReference type="InterPro" id="IPR057124">
    <property type="entry name" value="Ned1-like_M"/>
</dbReference>
<protein>
    <recommendedName>
        <fullName evidence="8">LNS2/PITP domain-containing protein</fullName>
    </recommendedName>
</protein>
<proteinExistence type="inferred from homology"/>
<feature type="domain" description="Nuclear elongation and deformation protein 1-like middle" evidence="5">
    <location>
        <begin position="158"/>
        <end position="251"/>
    </location>
</feature>
<reference evidence="6" key="1">
    <citation type="submission" date="2022-11" db="EMBL/GenBank/DDBJ databases">
        <authorList>
            <person name="Scott C."/>
            <person name="Bruce N."/>
        </authorList>
    </citation>
    <scope>NUCLEOTIDE SEQUENCE</scope>
</reference>
<dbReference type="InterPro" id="IPR026058">
    <property type="entry name" value="LIPIN"/>
</dbReference>